<dbReference type="Proteomes" id="UP000277766">
    <property type="component" value="Unassembled WGS sequence"/>
</dbReference>
<organism evidence="1 2">
    <name type="scientific">Deinococcus radiophilus</name>
    <dbReference type="NCBI Taxonomy" id="32062"/>
    <lineage>
        <taxon>Bacteria</taxon>
        <taxon>Thermotogati</taxon>
        <taxon>Deinococcota</taxon>
        <taxon>Deinococci</taxon>
        <taxon>Deinococcales</taxon>
        <taxon>Deinococcaceae</taxon>
        <taxon>Deinococcus</taxon>
    </lineage>
</organism>
<accession>A0A3S0KM33</accession>
<sequence>MSDDATIRRKLRALATALRHFHSALLDKAKEDYEFLNGPVNSPYELFNLVTGHHGFQWLRPLSGLMATLDEVLDTKDLKLSEQQVRDVQQALEVLFSQTEPSFAEFRKGYDAAKARPDVQKADARWREVRDSLGSLSA</sequence>
<dbReference type="AlphaFoldDB" id="A0A3S0KM33"/>
<name>A0A3S0KM33_9DEIO</name>
<evidence type="ECO:0000313" key="1">
    <source>
        <dbReference type="EMBL" id="RTR29814.1"/>
    </source>
</evidence>
<evidence type="ECO:0000313" key="2">
    <source>
        <dbReference type="Proteomes" id="UP000277766"/>
    </source>
</evidence>
<reference evidence="1 2" key="1">
    <citation type="submission" date="2018-12" db="EMBL/GenBank/DDBJ databases">
        <title>Deinococcus radiophilus ATCC 27603 genome sequencing and assembly.</title>
        <authorList>
            <person name="Maclea K.S."/>
            <person name="Maynard C.R."/>
        </authorList>
    </citation>
    <scope>NUCLEOTIDE SEQUENCE [LARGE SCALE GENOMIC DNA]</scope>
    <source>
        <strain evidence="1 2">ATCC 27603</strain>
    </source>
</reference>
<proteinExistence type="predicted"/>
<dbReference type="OrthoDB" id="8719252at2"/>
<gene>
    <name evidence="1" type="ORF">EJ104_02380</name>
</gene>
<comment type="caution">
    <text evidence="1">The sequence shown here is derived from an EMBL/GenBank/DDBJ whole genome shotgun (WGS) entry which is preliminary data.</text>
</comment>
<keyword evidence="2" id="KW-1185">Reference proteome</keyword>
<protein>
    <submittedName>
        <fullName evidence="1">Uncharacterized protein</fullName>
    </submittedName>
</protein>
<dbReference type="EMBL" id="RXPE01000003">
    <property type="protein sequence ID" value="RTR29814.1"/>
    <property type="molecule type" value="Genomic_DNA"/>
</dbReference>
<dbReference type="RefSeq" id="WP_126351159.1">
    <property type="nucleotide sequence ID" value="NZ_CP086380.1"/>
</dbReference>